<evidence type="ECO:0000313" key="4">
    <source>
        <dbReference type="Proteomes" id="UP000597762"/>
    </source>
</evidence>
<protein>
    <submittedName>
        <fullName evidence="3">HPS3</fullName>
    </submittedName>
</protein>
<name>A0A812EID9_ACAPH</name>
<dbReference type="PANTHER" id="PTHR28633:SF1">
    <property type="entry name" value="BLOC-2 COMPLEX MEMBER HPS3"/>
    <property type="match status" value="1"/>
</dbReference>
<reference evidence="3" key="1">
    <citation type="submission" date="2021-01" db="EMBL/GenBank/DDBJ databases">
        <authorList>
            <person name="Li R."/>
            <person name="Bekaert M."/>
        </authorList>
    </citation>
    <scope>NUCLEOTIDE SEQUENCE</scope>
    <source>
        <strain evidence="3">Farmed</strain>
    </source>
</reference>
<dbReference type="InterPro" id="IPR029438">
    <property type="entry name" value="HPS3_C"/>
</dbReference>
<dbReference type="InterPro" id="IPR017216">
    <property type="entry name" value="HPS3"/>
</dbReference>
<keyword evidence="4" id="KW-1185">Reference proteome</keyword>
<dbReference type="Pfam" id="PF14763">
    <property type="entry name" value="HPS3_C"/>
    <property type="match status" value="1"/>
</dbReference>
<dbReference type="Proteomes" id="UP000597762">
    <property type="component" value="Unassembled WGS sequence"/>
</dbReference>
<feature type="domain" description="BLOC-2 complex member HPS3 N-terminal" evidence="1">
    <location>
        <begin position="72"/>
        <end position="306"/>
    </location>
</feature>
<evidence type="ECO:0000313" key="3">
    <source>
        <dbReference type="EMBL" id="CAE1321697.1"/>
    </source>
</evidence>
<dbReference type="OrthoDB" id="10255480at2759"/>
<feature type="domain" description="BLOC-2 complex member HPS3 C-terminal" evidence="2">
    <location>
        <begin position="622"/>
        <end position="1161"/>
    </location>
</feature>
<dbReference type="GO" id="GO:0005737">
    <property type="term" value="C:cytoplasm"/>
    <property type="evidence" value="ECO:0007669"/>
    <property type="project" value="TreeGrafter"/>
</dbReference>
<dbReference type="InterPro" id="IPR029437">
    <property type="entry name" value="HPS3_N"/>
</dbReference>
<feature type="domain" description="BLOC-2 complex member HPS3 N-terminal" evidence="1">
    <location>
        <begin position="448"/>
        <end position="582"/>
    </location>
</feature>
<gene>
    <name evidence="3" type="ORF">SPHA_71771</name>
</gene>
<comment type="caution">
    <text evidence="3">The sequence shown here is derived from an EMBL/GenBank/DDBJ whole genome shotgun (WGS) entry which is preliminary data.</text>
</comment>
<accession>A0A812EID9</accession>
<dbReference type="PANTHER" id="PTHR28633">
    <property type="entry name" value="HERMANSKY-PUDLAK SYNDROME 3 PROTEIN"/>
    <property type="match status" value="1"/>
</dbReference>
<dbReference type="EMBL" id="CAHIKZ030005257">
    <property type="protein sequence ID" value="CAE1321697.1"/>
    <property type="molecule type" value="Genomic_DNA"/>
</dbReference>
<sequence length="1188" mass="133740">MHNTGVISFAARYQLAQQSHGTSCHGRRRYNIMSNQRSRIIIFARQVTKMNELSRFGRCLCCPNTLFSCLLLSEEPIAVCTSTNSVYVATSAGCLEVFRLQKGKGWKNVCTLNTEGLAQQLAYSEKENYLATLEMKQYRQQSLTYVKTYLDLNKWDNKKEFLTSLRLAEKTPVILPGQPVLEVIEVLTTERASSICVCSHTGTLAVACYKKINIYLVQEKYSAECSCSYKDIVHSLVIDWGHEVRRVIINESYIAVFSHRYAHVFKLNFHNGIRKSGLQMNKSASLMVASTSSSSSQMNQQQPIDISLLPSGQVPFEASCLSNSTSTSSFMAGGSRKPPPADSGALVSIQNDENYVQWVFSSDHHGSRTKRRSFGQGTRHLAQISGLANMPAPIYLPKLHGNSGINGSSKSLPKVIVHVKDKTAFKNGKVKADTLLYKIAKSGIPWEHLQLLCIYSAEGHESPNNADSDFCLQSAKCNSKMEMFCYLGNSQEGCLYSLSPPAVQRLSSYRYTSPALQVVISPTMLFVVTKAGIETYTSRAATFALFRRNTFDNIERTIPPVDLEPCLCGLQPFLGAVEVSVIDSPLGTIMESHVILLSKFTESSNTMWSLYALEPYTAMDTYKDLIVFSTKYQDSGQEAYLHVLQEAHLILRGPVIDSEIEFLGEYQDLFDESCQKLGDFYAWHPTSDWKLCLPYYNMAGLRLKEALQKVTKLNAEQQAITFRNGKGFLHYLRHKIFGTYDLSDLTQEEGDLILSVFYKCSGLDVSSIILLSQLKNYSAEKVLSMMKDIMKHDQTFTKQGKRSYLNHLACTILHLDLCETDPAEMELSIIPKAELMHICVQHPQLMHSGFFRLSPLAQLMRKSCPSVLLEILVKLHDNGQLAYTTALELLQVKGSLEMYKNAHIKEFLELLLQDKKRMNIFPEISNLLVNIYLQRLFKWEAPGRRAPHSSPSKIHLPQGVGHFAVRHAWLDLLPPFQGAKSYQTVCHYLRSPAEIHHQPIICPCINCNEDLLKLQSLLCSPYAKETLFQTVEIAFESTASVSGRNSSSSSSSSHGELHSRLSLDLLCKISIDVCDALDTIVADHPHILAEFCASMLDSQPETWKYLMTKFHDILTTDSHDSQLYRSVFQDLLSKMVDKVQTADLLLLIPPDASVSYFLPYLERRCINDQLDALQKIVVEKGQRLKRTE</sequence>
<evidence type="ECO:0000259" key="2">
    <source>
        <dbReference type="Pfam" id="PF14763"/>
    </source>
</evidence>
<dbReference type="Pfam" id="PF14761">
    <property type="entry name" value="HPS3_N"/>
    <property type="match status" value="2"/>
</dbReference>
<evidence type="ECO:0000259" key="1">
    <source>
        <dbReference type="Pfam" id="PF14761"/>
    </source>
</evidence>
<organism evidence="3 4">
    <name type="scientific">Acanthosepion pharaonis</name>
    <name type="common">Pharaoh cuttlefish</name>
    <name type="synonym">Sepia pharaonis</name>
    <dbReference type="NCBI Taxonomy" id="158019"/>
    <lineage>
        <taxon>Eukaryota</taxon>
        <taxon>Metazoa</taxon>
        <taxon>Spiralia</taxon>
        <taxon>Lophotrochozoa</taxon>
        <taxon>Mollusca</taxon>
        <taxon>Cephalopoda</taxon>
        <taxon>Coleoidea</taxon>
        <taxon>Decapodiformes</taxon>
        <taxon>Sepiida</taxon>
        <taxon>Sepiina</taxon>
        <taxon>Sepiidae</taxon>
        <taxon>Acanthosepion</taxon>
    </lineage>
</organism>
<proteinExistence type="predicted"/>
<dbReference type="AlphaFoldDB" id="A0A812EID9"/>